<evidence type="ECO:0000313" key="1">
    <source>
        <dbReference type="EMBL" id="MXU85062.1"/>
    </source>
</evidence>
<sequence>MRTELERLVRVWHVVSLLSSLILTYRVAAASLLSRHHIYMYVSRTPPAFIQKHLNLVPTYATPPVVQGNNTRNISYRVHAQKGI</sequence>
<accession>A0A6B0TY67</accession>
<proteinExistence type="predicted"/>
<dbReference type="EMBL" id="GIFC01002979">
    <property type="protein sequence ID" value="MXU85062.1"/>
    <property type="molecule type" value="Transcribed_RNA"/>
</dbReference>
<protein>
    <submittedName>
        <fullName evidence="1">Putative secreted protein</fullName>
    </submittedName>
</protein>
<reference evidence="1" key="1">
    <citation type="submission" date="2019-12" db="EMBL/GenBank/DDBJ databases">
        <title>An insight into the sialome of adult female Ixodes ricinus ticks feeding for 6 days.</title>
        <authorList>
            <person name="Perner J."/>
            <person name="Ribeiro J.M.C."/>
        </authorList>
    </citation>
    <scope>NUCLEOTIDE SEQUENCE</scope>
    <source>
        <strain evidence="1">Semi-engorged</strain>
        <tissue evidence="1">Salivary glands</tissue>
    </source>
</reference>
<name>A0A6B0TY67_IXORI</name>
<dbReference type="AlphaFoldDB" id="A0A6B0TY67"/>
<organism evidence="1">
    <name type="scientific">Ixodes ricinus</name>
    <name type="common">Common tick</name>
    <name type="synonym">Acarus ricinus</name>
    <dbReference type="NCBI Taxonomy" id="34613"/>
    <lineage>
        <taxon>Eukaryota</taxon>
        <taxon>Metazoa</taxon>
        <taxon>Ecdysozoa</taxon>
        <taxon>Arthropoda</taxon>
        <taxon>Chelicerata</taxon>
        <taxon>Arachnida</taxon>
        <taxon>Acari</taxon>
        <taxon>Parasitiformes</taxon>
        <taxon>Ixodida</taxon>
        <taxon>Ixodoidea</taxon>
        <taxon>Ixodidae</taxon>
        <taxon>Ixodinae</taxon>
        <taxon>Ixodes</taxon>
    </lineage>
</organism>